<sequence>MPTASKEYGPEVQKIPATTSLEDVLYLLKRDGGVFIKGLISTEDVDKAYDEIRETLDNDVEWDGNFFPNDYISHNVHEEIDAWNDERDKNRESAVGMFVAGSRVTKQNGGTAFIPRSHLWGNDRRTPPQVNQCIFADMEKGDAFIMLASAFHGGGNNTTKDEQRLVFSTFSVRGYLRQEENQFLAVSQEVARKYDRSVQDFMGYSMSDPAVDTVLCDTLAIATTGTLNPFRAYVLPLSYQHTGILHALLGLTAYHLNSSGVDTSKANNTAALQHKLSAIQSLSGLLLKEEISGLSEREEEIALVIVLLLVLQDVCESGISTHGAHITGVTFLCRRIVERPAESRSPFKMFSISCLAWLDALRGFSGAEKIAYCDSVRRCILDARDASLETLVGCPSEIFFEIGKVLTAGKEHFNGTLTMEDFQPILDASEAYLRSWSPEQASFPTPDPEWRLLADAYRHASILRVLRFPEPLKSCPPEEPVIKESVAAILDVAARIPMDSPFYKRLLFPLFLAGAETISPHQYHYVQLCISEIKRSTGFQHQAMTDLLKKVWEVRPKNPEGWRNVSWTEWTCSSLLKVQHAFLFF</sequence>
<dbReference type="Gene3D" id="2.60.120.620">
    <property type="entry name" value="q2cbj1_9rhob like domain"/>
    <property type="match status" value="2"/>
</dbReference>
<comment type="caution">
    <text evidence="3">The sequence shown here is derived from an EMBL/GenBank/DDBJ whole genome shotgun (WGS) entry which is preliminary data.</text>
</comment>
<dbReference type="SUPFAM" id="SSF51197">
    <property type="entry name" value="Clavaminate synthase-like"/>
    <property type="match status" value="1"/>
</dbReference>
<evidence type="ECO:0000256" key="1">
    <source>
        <dbReference type="ARBA" id="ARBA00004123"/>
    </source>
</evidence>
<dbReference type="PANTHER" id="PTHR37534:SF49">
    <property type="entry name" value="LYSINE BIOSYNTHESIS REGULATORY PROTEIN LYS14"/>
    <property type="match status" value="1"/>
</dbReference>
<protein>
    <recommendedName>
        <fullName evidence="5">Phytanoyl-dioxygenase family protein</fullName>
    </recommendedName>
</protein>
<evidence type="ECO:0000256" key="2">
    <source>
        <dbReference type="ARBA" id="ARBA00023242"/>
    </source>
</evidence>
<accession>A0ABR3CMD6</accession>
<dbReference type="Proteomes" id="UP001430584">
    <property type="component" value="Unassembled WGS sequence"/>
</dbReference>
<name>A0ABR3CMD6_9PEZI</name>
<dbReference type="PANTHER" id="PTHR37534">
    <property type="entry name" value="TRANSCRIPTIONAL ACTIVATOR PROTEIN UGA3"/>
    <property type="match status" value="1"/>
</dbReference>
<dbReference type="GeneID" id="92007311"/>
<reference evidence="3 4" key="1">
    <citation type="submission" date="2024-02" db="EMBL/GenBank/DDBJ databases">
        <title>De novo assembly and annotation of 12 fungi associated with fruit tree decline syndrome in Ontario, Canada.</title>
        <authorList>
            <person name="Sulman M."/>
            <person name="Ellouze W."/>
            <person name="Ilyukhin E."/>
        </authorList>
    </citation>
    <scope>NUCLEOTIDE SEQUENCE [LARGE SCALE GENOMIC DNA]</scope>
    <source>
        <strain evidence="3 4">FDS-637</strain>
    </source>
</reference>
<dbReference type="RefSeq" id="XP_066634823.1">
    <property type="nucleotide sequence ID" value="XM_066774704.1"/>
</dbReference>
<dbReference type="InterPro" id="IPR008775">
    <property type="entry name" value="Phytyl_CoA_dOase-like"/>
</dbReference>
<comment type="subcellular location">
    <subcellularLocation>
        <location evidence="1">Nucleus</location>
    </subcellularLocation>
</comment>
<gene>
    <name evidence="3" type="ORF">SLS55_003226</name>
</gene>
<keyword evidence="2" id="KW-0539">Nucleus</keyword>
<proteinExistence type="predicted"/>
<evidence type="ECO:0000313" key="4">
    <source>
        <dbReference type="Proteomes" id="UP001430584"/>
    </source>
</evidence>
<evidence type="ECO:0008006" key="5">
    <source>
        <dbReference type="Google" id="ProtNLM"/>
    </source>
</evidence>
<keyword evidence="4" id="KW-1185">Reference proteome</keyword>
<dbReference type="InterPro" id="IPR021858">
    <property type="entry name" value="Fun_TF"/>
</dbReference>
<organism evidence="3 4">
    <name type="scientific">Diplodia seriata</name>
    <dbReference type="NCBI Taxonomy" id="420778"/>
    <lineage>
        <taxon>Eukaryota</taxon>
        <taxon>Fungi</taxon>
        <taxon>Dikarya</taxon>
        <taxon>Ascomycota</taxon>
        <taxon>Pezizomycotina</taxon>
        <taxon>Dothideomycetes</taxon>
        <taxon>Dothideomycetes incertae sedis</taxon>
        <taxon>Botryosphaeriales</taxon>
        <taxon>Botryosphaeriaceae</taxon>
        <taxon>Diplodia</taxon>
    </lineage>
</organism>
<dbReference type="Pfam" id="PF11951">
    <property type="entry name" value="Fungal_trans_2"/>
    <property type="match status" value="1"/>
</dbReference>
<dbReference type="EMBL" id="JAJVCZ030000003">
    <property type="protein sequence ID" value="KAL0261794.1"/>
    <property type="molecule type" value="Genomic_DNA"/>
</dbReference>
<dbReference type="Pfam" id="PF05721">
    <property type="entry name" value="PhyH"/>
    <property type="match status" value="1"/>
</dbReference>
<evidence type="ECO:0000313" key="3">
    <source>
        <dbReference type="EMBL" id="KAL0261794.1"/>
    </source>
</evidence>